<evidence type="ECO:0000313" key="3">
    <source>
        <dbReference type="Proteomes" id="UP001164459"/>
    </source>
</evidence>
<feature type="region of interest" description="Disordered" evidence="1">
    <location>
        <begin position="110"/>
        <end position="146"/>
    </location>
</feature>
<protein>
    <recommendedName>
        <fullName evidence="4">Tetratricopeptide repeat protein</fullName>
    </recommendedName>
</protein>
<evidence type="ECO:0000313" key="2">
    <source>
        <dbReference type="EMBL" id="WAS95525.1"/>
    </source>
</evidence>
<dbReference type="RefSeq" id="WP_269037865.1">
    <property type="nucleotide sequence ID" value="NZ_CP114040.1"/>
</dbReference>
<evidence type="ECO:0000256" key="1">
    <source>
        <dbReference type="SAM" id="MobiDB-lite"/>
    </source>
</evidence>
<dbReference type="EMBL" id="CP114040">
    <property type="protein sequence ID" value="WAS95525.1"/>
    <property type="molecule type" value="Genomic_DNA"/>
</dbReference>
<proteinExistence type="predicted"/>
<sequence>MTAVDDELRAIIRREADGVVPPDGARERGWARLAAALAADDVVTEPAAPAPAPRTPWLRVVPLTTLIVGVLATVGVGLAGREVAEPAAIAATVDPEPRLFPLPLVLPPAPAREAATPPSPPPDAAPAPPETALAAPRRPAPSRPPVAADEDAFAAELQLLATAQAAIQRGDLREGLAALRRHAQLYPAGHFAQDRDALRAIARCEGEQANAPAAGRRFLAANPTSIHAERVRGACGL</sequence>
<keyword evidence="3" id="KW-1185">Reference proteome</keyword>
<feature type="compositionally biased region" description="Pro residues" evidence="1">
    <location>
        <begin position="117"/>
        <end position="129"/>
    </location>
</feature>
<dbReference type="Proteomes" id="UP001164459">
    <property type="component" value="Chromosome"/>
</dbReference>
<name>A0ABY7H8V1_9BACT</name>
<organism evidence="2 3">
    <name type="scientific">Nannocystis punicea</name>
    <dbReference type="NCBI Taxonomy" id="2995304"/>
    <lineage>
        <taxon>Bacteria</taxon>
        <taxon>Pseudomonadati</taxon>
        <taxon>Myxococcota</taxon>
        <taxon>Polyangia</taxon>
        <taxon>Nannocystales</taxon>
        <taxon>Nannocystaceae</taxon>
        <taxon>Nannocystis</taxon>
    </lineage>
</organism>
<accession>A0ABY7H8V1</accession>
<reference evidence="2" key="1">
    <citation type="submission" date="2022-11" db="EMBL/GenBank/DDBJ databases">
        <title>Minimal conservation of predation-associated metabolite biosynthetic gene clusters underscores biosynthetic potential of Myxococcota including descriptions for ten novel species: Archangium lansinium sp. nov., Myxococcus landrumus sp. nov., Nannocystis bai.</title>
        <authorList>
            <person name="Ahearne A."/>
            <person name="Stevens C."/>
            <person name="Dowd S."/>
        </authorList>
    </citation>
    <scope>NUCLEOTIDE SEQUENCE</scope>
    <source>
        <strain evidence="2">Fl3</strain>
    </source>
</reference>
<gene>
    <name evidence="2" type="ORF">O0S08_05130</name>
</gene>
<evidence type="ECO:0008006" key="4">
    <source>
        <dbReference type="Google" id="ProtNLM"/>
    </source>
</evidence>